<reference evidence="1 2" key="1">
    <citation type="submission" date="2018-01" db="EMBL/GenBank/DDBJ databases">
        <title>Arthrobacter sp. nov., from glaciers in China.</title>
        <authorList>
            <person name="Liu Q."/>
            <person name="Xin Y.-H."/>
        </authorList>
    </citation>
    <scope>NUCLEOTIDE SEQUENCE [LARGE SCALE GENOMIC DNA]</scope>
    <source>
        <strain evidence="1 2">HLT2-12-2</strain>
    </source>
</reference>
<proteinExistence type="predicted"/>
<protein>
    <recommendedName>
        <fullName evidence="3">Gamma-glutamylcyclotransferase</fullName>
    </recommendedName>
</protein>
<evidence type="ECO:0000313" key="2">
    <source>
        <dbReference type="Proteomes" id="UP000237061"/>
    </source>
</evidence>
<gene>
    <name evidence="1" type="ORF">CVS27_11155</name>
</gene>
<dbReference type="EMBL" id="PPXC01000007">
    <property type="protein sequence ID" value="POH73457.1"/>
    <property type="molecule type" value="Genomic_DNA"/>
</dbReference>
<keyword evidence="2" id="KW-1185">Reference proteome</keyword>
<dbReference type="Proteomes" id="UP000237061">
    <property type="component" value="Unassembled WGS sequence"/>
</dbReference>
<accession>A0A2S3ZX45</accession>
<evidence type="ECO:0008006" key="3">
    <source>
        <dbReference type="Google" id="ProtNLM"/>
    </source>
</evidence>
<name>A0A2S3ZX45_ARTGL</name>
<organism evidence="1 2">
    <name type="scientific">Arthrobacter glacialis</name>
    <dbReference type="NCBI Taxonomy" id="1664"/>
    <lineage>
        <taxon>Bacteria</taxon>
        <taxon>Bacillati</taxon>
        <taxon>Actinomycetota</taxon>
        <taxon>Actinomycetes</taxon>
        <taxon>Micrococcales</taxon>
        <taxon>Micrococcaceae</taxon>
        <taxon>Arthrobacter</taxon>
    </lineage>
</organism>
<sequence length="276" mass="31769">MGPAERAVRDYVNLESPQEDQVTLVQKVQSKRIQGRVHDVFDVHCTETRWWVITEPMNLYLQNDFPNAQQALIFHIGLGDFLAERSRMEIDGEHEKHISAAWRRFRDALETMNSASESEDFQSVGIKCRDSLIALVKAHQADPWVGEVAEPPKVADFKGWANIFADRLTEDRLRSYVKALVDRTWDLTVWLQHYSNATPMEADLVLEATSHLITTFGKLIHRQEMGSPSRCPRCESYRLHNELKHDVDANTYQESDVCAGCGWRSDWVAVHEFISE</sequence>
<dbReference type="AlphaFoldDB" id="A0A2S3ZX45"/>
<evidence type="ECO:0000313" key="1">
    <source>
        <dbReference type="EMBL" id="POH73457.1"/>
    </source>
</evidence>
<comment type="caution">
    <text evidence="1">The sequence shown here is derived from an EMBL/GenBank/DDBJ whole genome shotgun (WGS) entry which is preliminary data.</text>
</comment>